<dbReference type="Gene3D" id="3.90.1530.30">
    <property type="match status" value="1"/>
</dbReference>
<dbReference type="SUPFAM" id="SSF109709">
    <property type="entry name" value="KorB DNA-binding domain-like"/>
    <property type="match status" value="1"/>
</dbReference>
<name>A0A6L3YB05_9HYPH</name>
<comment type="caution">
    <text evidence="4">The sequence shown here is derived from an EMBL/GenBank/DDBJ whole genome shotgun (WGS) entry which is preliminary data.</text>
</comment>
<dbReference type="InterPro" id="IPR003115">
    <property type="entry name" value="ParB_N"/>
</dbReference>
<dbReference type="Gene3D" id="1.10.10.2830">
    <property type="match status" value="1"/>
</dbReference>
<dbReference type="PANTHER" id="PTHR33375:SF1">
    <property type="entry name" value="CHROMOSOME-PARTITIONING PROTEIN PARB-RELATED"/>
    <property type="match status" value="1"/>
</dbReference>
<feature type="region of interest" description="Disordered" evidence="2">
    <location>
        <begin position="1"/>
        <end position="26"/>
    </location>
</feature>
<dbReference type="RefSeq" id="WP_151652938.1">
    <property type="nucleotide sequence ID" value="NZ_WBVX01000029.1"/>
</dbReference>
<comment type="similarity">
    <text evidence="1">Belongs to the ParB family.</text>
</comment>
<proteinExistence type="inferred from homology"/>
<dbReference type="GO" id="GO:0007059">
    <property type="term" value="P:chromosome segregation"/>
    <property type="evidence" value="ECO:0007669"/>
    <property type="project" value="TreeGrafter"/>
</dbReference>
<evidence type="ECO:0000259" key="3">
    <source>
        <dbReference type="SMART" id="SM00470"/>
    </source>
</evidence>
<evidence type="ECO:0000256" key="1">
    <source>
        <dbReference type="ARBA" id="ARBA00006295"/>
    </source>
</evidence>
<gene>
    <name evidence="4" type="primary">repB</name>
    <name evidence="4" type="ORF">F9L08_21815</name>
</gene>
<dbReference type="PANTHER" id="PTHR33375">
    <property type="entry name" value="CHROMOSOME-PARTITIONING PROTEIN PARB-RELATED"/>
    <property type="match status" value="1"/>
</dbReference>
<dbReference type="GO" id="GO:0003677">
    <property type="term" value="F:DNA binding"/>
    <property type="evidence" value="ECO:0007669"/>
    <property type="project" value="InterPro"/>
</dbReference>
<feature type="domain" description="ParB-like N-terminal" evidence="3">
    <location>
        <begin position="65"/>
        <end position="157"/>
    </location>
</feature>
<dbReference type="InterPro" id="IPR050336">
    <property type="entry name" value="Chromosome_partition/occlusion"/>
</dbReference>
<dbReference type="InterPro" id="IPR011111">
    <property type="entry name" value="Plasmid_RepB"/>
</dbReference>
<reference evidence="4 5" key="1">
    <citation type="submission" date="2019-09" db="EMBL/GenBank/DDBJ databases">
        <title>Taxonomic organization of the family Brucellaceae based on a phylogenomic approach.</title>
        <authorList>
            <person name="Leclercq S."/>
            <person name="Cloeckaert A."/>
            <person name="Zygmunt M.S."/>
        </authorList>
    </citation>
    <scope>NUCLEOTIDE SEQUENCE [LARGE SCALE GENOMIC DNA]</scope>
    <source>
        <strain evidence="4 5">WS1830</strain>
    </source>
</reference>
<evidence type="ECO:0000313" key="5">
    <source>
        <dbReference type="Proteomes" id="UP000481643"/>
    </source>
</evidence>
<accession>A0A6L3YB05</accession>
<dbReference type="InterPro" id="IPR017819">
    <property type="entry name" value="Plasmid_partition_RepB"/>
</dbReference>
<dbReference type="InterPro" id="IPR004437">
    <property type="entry name" value="ParB/RepB/Spo0J"/>
</dbReference>
<dbReference type="InterPro" id="IPR037972">
    <property type="entry name" value="RepB_N"/>
</dbReference>
<dbReference type="GO" id="GO:0005694">
    <property type="term" value="C:chromosome"/>
    <property type="evidence" value="ECO:0007669"/>
    <property type="project" value="TreeGrafter"/>
</dbReference>
<sequence length="343" mass="38390">MSRKETLSNLFLQKREAPAPSKNLDTDRVRTGAIGAMGASLKELAESAKHASDLQKQLEDADAILEIDPGLVDPSRIADRISIDVDPAFNGLVESIRESGQQVPVLLRPHPDNATRFQIAYGRRRLRAAQALGIKVRAIVRKLTDDELIVAQGRENLDRQDLSFIEKAFFAKNLEDEGVERAVVISALGMDKSDVSRLISIARKVPLNLIRIIGSAPKAGRKRWMELLEQLDDEKKLEAAESLLNNDDVKSLDSDQRFAKLMSALRKHDSDSKNTETDIENGSAAKAWRSKDNSVSLSMNQKPRMVAIKLEEKNAKPFSDWLTTRLDRLYDEFEQSMNKETGD</sequence>
<dbReference type="Proteomes" id="UP000481643">
    <property type="component" value="Unassembled WGS sequence"/>
</dbReference>
<dbReference type="CDD" id="cd16405">
    <property type="entry name" value="RepB_like_N"/>
    <property type="match status" value="1"/>
</dbReference>
<dbReference type="Pfam" id="PF02195">
    <property type="entry name" value="ParB_N"/>
    <property type="match status" value="1"/>
</dbReference>
<dbReference type="Pfam" id="PF07506">
    <property type="entry name" value="RepB"/>
    <property type="match status" value="1"/>
</dbReference>
<protein>
    <submittedName>
        <fullName evidence="4">Plasmid partitioning protein RepB</fullName>
    </submittedName>
</protein>
<dbReference type="SMART" id="SM00470">
    <property type="entry name" value="ParB"/>
    <property type="match status" value="1"/>
</dbReference>
<dbReference type="NCBIfam" id="TIGR00180">
    <property type="entry name" value="parB_part"/>
    <property type="match status" value="1"/>
</dbReference>
<dbReference type="AlphaFoldDB" id="A0A6L3YB05"/>
<dbReference type="EMBL" id="WBVX01000029">
    <property type="protein sequence ID" value="KAB2680038.1"/>
    <property type="molecule type" value="Genomic_DNA"/>
</dbReference>
<dbReference type="SUPFAM" id="SSF110849">
    <property type="entry name" value="ParB/Sulfiredoxin"/>
    <property type="match status" value="1"/>
</dbReference>
<dbReference type="InterPro" id="IPR036086">
    <property type="entry name" value="ParB/Sulfiredoxin_sf"/>
</dbReference>
<evidence type="ECO:0000313" key="4">
    <source>
        <dbReference type="EMBL" id="KAB2680038.1"/>
    </source>
</evidence>
<evidence type="ECO:0000256" key="2">
    <source>
        <dbReference type="SAM" id="MobiDB-lite"/>
    </source>
</evidence>
<dbReference type="NCBIfam" id="TIGR03454">
    <property type="entry name" value="partition_RepB"/>
    <property type="match status" value="1"/>
</dbReference>
<organism evidence="4 5">
    <name type="scientific">Brucella tritici</name>
    <dbReference type="NCBI Taxonomy" id="94626"/>
    <lineage>
        <taxon>Bacteria</taxon>
        <taxon>Pseudomonadati</taxon>
        <taxon>Pseudomonadota</taxon>
        <taxon>Alphaproteobacteria</taxon>
        <taxon>Hyphomicrobiales</taxon>
        <taxon>Brucellaceae</taxon>
        <taxon>Brucella/Ochrobactrum group</taxon>
        <taxon>Brucella</taxon>
    </lineage>
</organism>